<evidence type="ECO:0000256" key="4">
    <source>
        <dbReference type="ARBA" id="ARBA00023012"/>
    </source>
</evidence>
<evidence type="ECO:0000256" key="1">
    <source>
        <dbReference type="ARBA" id="ARBA00004496"/>
    </source>
</evidence>
<evidence type="ECO:0000313" key="12">
    <source>
        <dbReference type="EMBL" id="SIS16680.1"/>
    </source>
</evidence>
<dbReference type="SUPFAM" id="SSF52172">
    <property type="entry name" value="CheY-like"/>
    <property type="match status" value="1"/>
</dbReference>
<dbReference type="GO" id="GO:0003677">
    <property type="term" value="F:DNA binding"/>
    <property type="evidence" value="ECO:0007669"/>
    <property type="project" value="UniProtKB-KW"/>
</dbReference>
<dbReference type="STRING" id="1344003.SAMN05445060_3146"/>
<keyword evidence="4 9" id="KW-0902">Two-component regulatory system</keyword>
<evidence type="ECO:0000256" key="2">
    <source>
        <dbReference type="ARBA" id="ARBA00022490"/>
    </source>
</evidence>
<comment type="subcellular location">
    <subcellularLocation>
        <location evidence="1 9">Cytoplasm</location>
    </subcellularLocation>
</comment>
<dbReference type="PANTHER" id="PTHR45526:SF1">
    <property type="entry name" value="TRANSCRIPTIONAL REGULATORY PROTEIN DCUR-RELATED"/>
    <property type="match status" value="1"/>
</dbReference>
<keyword evidence="7 9" id="KW-0010">Activator</keyword>
<dbReference type="SMART" id="SM00448">
    <property type="entry name" value="REC"/>
    <property type="match status" value="1"/>
</dbReference>
<evidence type="ECO:0000259" key="11">
    <source>
        <dbReference type="PROSITE" id="PS50110"/>
    </source>
</evidence>
<dbReference type="AlphaFoldDB" id="A0A1N7GVW1"/>
<evidence type="ECO:0000256" key="5">
    <source>
        <dbReference type="ARBA" id="ARBA00023015"/>
    </source>
</evidence>
<keyword evidence="8 9" id="KW-0804">Transcription</keyword>
<dbReference type="EMBL" id="FTNT01000010">
    <property type="protein sequence ID" value="SIS16680.1"/>
    <property type="molecule type" value="Genomic_DNA"/>
</dbReference>
<keyword evidence="5 9" id="KW-0805">Transcription regulation</keyword>
<accession>A0A1N7GVW1</accession>
<evidence type="ECO:0000256" key="9">
    <source>
        <dbReference type="PIRNR" id="PIRNR006171"/>
    </source>
</evidence>
<organism evidence="12 13">
    <name type="scientific">Williamsia sterculiae</name>
    <dbReference type="NCBI Taxonomy" id="1344003"/>
    <lineage>
        <taxon>Bacteria</taxon>
        <taxon>Bacillati</taxon>
        <taxon>Actinomycetota</taxon>
        <taxon>Actinomycetes</taxon>
        <taxon>Mycobacteriales</taxon>
        <taxon>Nocardiaceae</taxon>
        <taxon>Williamsia</taxon>
    </lineage>
</organism>
<dbReference type="Pfam" id="PF00072">
    <property type="entry name" value="Response_reg"/>
    <property type="match status" value="1"/>
</dbReference>
<dbReference type="PANTHER" id="PTHR45526">
    <property type="entry name" value="TRANSCRIPTIONAL REGULATORY PROTEIN DPIA"/>
    <property type="match status" value="1"/>
</dbReference>
<proteinExistence type="predicted"/>
<dbReference type="InterPro" id="IPR024187">
    <property type="entry name" value="Sig_transdc_resp-reg_cit/mal"/>
</dbReference>
<evidence type="ECO:0000256" key="8">
    <source>
        <dbReference type="ARBA" id="ARBA00023163"/>
    </source>
</evidence>
<dbReference type="PROSITE" id="PS50110">
    <property type="entry name" value="RESPONSE_REGULATORY"/>
    <property type="match status" value="1"/>
</dbReference>
<dbReference type="InterPro" id="IPR011006">
    <property type="entry name" value="CheY-like_superfamily"/>
</dbReference>
<dbReference type="InterPro" id="IPR001789">
    <property type="entry name" value="Sig_transdc_resp-reg_receiver"/>
</dbReference>
<evidence type="ECO:0000256" key="3">
    <source>
        <dbReference type="ARBA" id="ARBA00022553"/>
    </source>
</evidence>
<keyword evidence="2 9" id="KW-0963">Cytoplasm</keyword>
<dbReference type="GO" id="GO:0005737">
    <property type="term" value="C:cytoplasm"/>
    <property type="evidence" value="ECO:0007669"/>
    <property type="project" value="UniProtKB-SubCell"/>
</dbReference>
<reference evidence="12 13" key="1">
    <citation type="submission" date="2017-01" db="EMBL/GenBank/DDBJ databases">
        <authorList>
            <person name="Mah S.A."/>
            <person name="Swanson W.J."/>
            <person name="Moy G.W."/>
            <person name="Vacquier V.D."/>
        </authorList>
    </citation>
    <scope>NUCLEOTIDE SEQUENCE [LARGE SCALE GENOMIC DNA]</scope>
    <source>
        <strain evidence="12 13">CPCC 203464</strain>
    </source>
</reference>
<dbReference type="Gene3D" id="3.40.50.2300">
    <property type="match status" value="1"/>
</dbReference>
<protein>
    <recommendedName>
        <fullName evidence="9">Transcriptional regulatory protein</fullName>
    </recommendedName>
</protein>
<feature type="modified residue" description="4-aspartylphosphate" evidence="10">
    <location>
        <position position="57"/>
    </location>
</feature>
<dbReference type="GO" id="GO:0000156">
    <property type="term" value="F:phosphorelay response regulator activity"/>
    <property type="evidence" value="ECO:0007669"/>
    <property type="project" value="TreeGrafter"/>
</dbReference>
<dbReference type="RefSeq" id="WP_076481312.1">
    <property type="nucleotide sequence ID" value="NZ_FTNT01000010.1"/>
</dbReference>
<keyword evidence="3 10" id="KW-0597">Phosphoprotein</keyword>
<sequence length="220" mass="23219">MTDLRVLVIDDDFRVAGLHRGIVEALAGFRVVATAGSLAAARSALADHPDIDLALVDVYLPDGSGIDLLTELPCDAFVVGAESDARAIRAALRAGALAYLIKPFDRAELARRLAGYAHYRRVLAADTVDQAQVDTALGALRTGGRGADRPEGGSQTEEAVLAVFTDPDTALFADDVSAAVGIAAPTARKHLANLVAAGTLIMRLRYGSTGRPKQEYRRAR</sequence>
<evidence type="ECO:0000256" key="7">
    <source>
        <dbReference type="ARBA" id="ARBA00023159"/>
    </source>
</evidence>
<dbReference type="GO" id="GO:0003700">
    <property type="term" value="F:DNA-binding transcription factor activity"/>
    <property type="evidence" value="ECO:0007669"/>
    <property type="project" value="InterPro"/>
</dbReference>
<evidence type="ECO:0000256" key="10">
    <source>
        <dbReference type="PROSITE-ProRule" id="PRU00169"/>
    </source>
</evidence>
<gene>
    <name evidence="12" type="ORF">SAMN05445060_3146</name>
</gene>
<dbReference type="Proteomes" id="UP000186218">
    <property type="component" value="Unassembled WGS sequence"/>
</dbReference>
<name>A0A1N7GVW1_9NOCA</name>
<evidence type="ECO:0000313" key="13">
    <source>
        <dbReference type="Proteomes" id="UP000186218"/>
    </source>
</evidence>
<feature type="domain" description="Response regulatory" evidence="11">
    <location>
        <begin position="5"/>
        <end position="117"/>
    </location>
</feature>
<dbReference type="InterPro" id="IPR051271">
    <property type="entry name" value="2C-system_Tx_regulators"/>
</dbReference>
<dbReference type="OrthoDB" id="7187989at2"/>
<keyword evidence="13" id="KW-1185">Reference proteome</keyword>
<keyword evidence="6 9" id="KW-0238">DNA-binding</keyword>
<evidence type="ECO:0000256" key="6">
    <source>
        <dbReference type="ARBA" id="ARBA00023125"/>
    </source>
</evidence>
<dbReference type="PIRSF" id="PIRSF006171">
    <property type="entry name" value="RR_citrat_malat"/>
    <property type="match status" value="1"/>
</dbReference>